<keyword evidence="6" id="KW-0472">Membrane</keyword>
<evidence type="ECO:0000256" key="3">
    <source>
        <dbReference type="ARBA" id="ARBA00022692"/>
    </source>
</evidence>
<keyword evidence="5" id="KW-0333">Golgi apparatus</keyword>
<evidence type="ECO:0000256" key="2">
    <source>
        <dbReference type="ARBA" id="ARBA00022679"/>
    </source>
</evidence>
<dbReference type="InterPro" id="IPR027417">
    <property type="entry name" value="P-loop_NTPase"/>
</dbReference>
<comment type="caution">
    <text evidence="8">The sequence shown here is derived from an EMBL/GenBank/DDBJ whole genome shotgun (WGS) entry which is preliminary data.</text>
</comment>
<dbReference type="InterPro" id="IPR018011">
    <property type="entry name" value="Carb_sulfotrans_8-10"/>
</dbReference>
<evidence type="ECO:0000256" key="1">
    <source>
        <dbReference type="ARBA" id="ARBA00004323"/>
    </source>
</evidence>
<dbReference type="EMBL" id="JBAKAR010000009">
    <property type="protein sequence ID" value="MEL0613766.1"/>
    <property type="molecule type" value="Genomic_DNA"/>
</dbReference>
<keyword evidence="9" id="KW-1185">Reference proteome</keyword>
<dbReference type="Proteomes" id="UP001379949">
    <property type="component" value="Unassembled WGS sequence"/>
</dbReference>
<dbReference type="RefSeq" id="WP_341567438.1">
    <property type="nucleotide sequence ID" value="NZ_JBAKAR010000009.1"/>
</dbReference>
<dbReference type="Pfam" id="PF03567">
    <property type="entry name" value="Sulfotransfer_2"/>
    <property type="match status" value="1"/>
</dbReference>
<proteinExistence type="predicted"/>
<reference evidence="8 9" key="1">
    <citation type="submission" date="2024-02" db="EMBL/GenBank/DDBJ databases">
        <title>Bacteria isolated from the canopy kelp, Nereocystis luetkeana.</title>
        <authorList>
            <person name="Pfister C.A."/>
            <person name="Younker I.T."/>
            <person name="Light S.H."/>
        </authorList>
    </citation>
    <scope>NUCLEOTIDE SEQUENCE [LARGE SCALE GENOMIC DNA]</scope>
    <source>
        <strain evidence="8 9">TI.4.07</strain>
    </source>
</reference>
<protein>
    <submittedName>
        <fullName evidence="8">Sulfotransferase family 2 domain-containing protein</fullName>
    </submittedName>
</protein>
<evidence type="ECO:0000313" key="9">
    <source>
        <dbReference type="Proteomes" id="UP001379949"/>
    </source>
</evidence>
<dbReference type="SUPFAM" id="SSF52540">
    <property type="entry name" value="P-loop containing nucleoside triphosphate hydrolases"/>
    <property type="match status" value="1"/>
</dbReference>
<organism evidence="8 9">
    <name type="scientific">Marinomonas arenicola</name>
    <dbReference type="NCBI Taxonomy" id="569601"/>
    <lineage>
        <taxon>Bacteria</taxon>
        <taxon>Pseudomonadati</taxon>
        <taxon>Pseudomonadota</taxon>
        <taxon>Gammaproteobacteria</taxon>
        <taxon>Oceanospirillales</taxon>
        <taxon>Oceanospirillaceae</taxon>
        <taxon>Marinomonas</taxon>
    </lineage>
</organism>
<comment type="subcellular location">
    <subcellularLocation>
        <location evidence="1">Golgi apparatus membrane</location>
        <topology evidence="1">Single-pass type II membrane protein</topology>
    </subcellularLocation>
</comment>
<dbReference type="PANTHER" id="PTHR12137">
    <property type="entry name" value="CARBOHYDRATE SULFOTRANSFERASE"/>
    <property type="match status" value="1"/>
</dbReference>
<evidence type="ECO:0000256" key="5">
    <source>
        <dbReference type="ARBA" id="ARBA00023034"/>
    </source>
</evidence>
<evidence type="ECO:0000256" key="4">
    <source>
        <dbReference type="ARBA" id="ARBA00022989"/>
    </source>
</evidence>
<dbReference type="InterPro" id="IPR005331">
    <property type="entry name" value="Sulfotransferase"/>
</dbReference>
<evidence type="ECO:0000313" key="8">
    <source>
        <dbReference type="EMBL" id="MEL0613766.1"/>
    </source>
</evidence>
<evidence type="ECO:0000256" key="6">
    <source>
        <dbReference type="ARBA" id="ARBA00023136"/>
    </source>
</evidence>
<accession>A0ABU9G6Y4</accession>
<keyword evidence="7" id="KW-0325">Glycoprotein</keyword>
<keyword evidence="3" id="KW-0812">Transmembrane</keyword>
<keyword evidence="4" id="KW-1133">Transmembrane helix</keyword>
<keyword evidence="2" id="KW-0808">Transferase</keyword>
<gene>
    <name evidence="8" type="ORF">V6242_11475</name>
</gene>
<sequence length="237" mass="27733">MTMKNGFYFCVGYFIKFGENMFRSVCRRYLKRNRFPYRKYQDKNKCIFIHIPKTAGTSLLQSLGKKRAGGRDHISWLVYRKSDAQKFKRYFKFAFVRDPLDRTYSAYKYLLRGGNQSGDLMVAERIKQYPSFEAFVLEGLGNGHFRSHVMFRPQADFVVNGNDEIVVDFIGKFENIEEDFNYVKSKLGLKSDLAQANRSTDSNNEYLESLKQNKQVMSVITSIYAQDYLQFGYPLPS</sequence>
<dbReference type="PANTHER" id="PTHR12137:SF54">
    <property type="entry name" value="CARBOHYDRATE SULFOTRANSFERASE"/>
    <property type="match status" value="1"/>
</dbReference>
<name>A0ABU9G6Y4_9GAMM</name>
<evidence type="ECO:0000256" key="7">
    <source>
        <dbReference type="ARBA" id="ARBA00023180"/>
    </source>
</evidence>
<dbReference type="Gene3D" id="3.40.50.300">
    <property type="entry name" value="P-loop containing nucleotide triphosphate hydrolases"/>
    <property type="match status" value="1"/>
</dbReference>